<comment type="caution">
    <text evidence="5">The sequence shown here is derived from an EMBL/GenBank/DDBJ whole genome shotgun (WGS) entry which is preliminary data.</text>
</comment>
<comment type="similarity">
    <text evidence="1">Belongs to the peptidase A1 family.</text>
</comment>
<dbReference type="InterPro" id="IPR001461">
    <property type="entry name" value="Aspartic_peptidase_A1"/>
</dbReference>
<sequence>MLKFFHLSLLLSLGVHAAVLRIPTEWLHDSPSLENSQRPQQPWLQNPLNAGRRAIGRPHSQDSLLTLELSIGTPAQKIRMVPDLTSNIFIVPTASCHAKPRSRDRNCKDSEVFESSQSSTYLGGPTIPEIPWRETAYRGHLARDVISFGPNGGTWNKSFTEATQVHTRSHSTSAGSLGVFGLKPGGSFADSVSLFQGMLDAGHLDDKIFGIELPQGHRSGQLTLGGLDHGLTLEDVDMMPAISSKTLGWAVEAKYLGHTDSGFSLVVQLENCTAELDFNFPGFAFPRPFLQNILNALDSPPEPGFTADAITFPCEHRQQLPTITIGLAQNEYKLTAFEYAYEIENEKNGLKMCAVRIHSASAPPARRGSCMILGRQFLSTFYSVFDVENMKVGFIKQSDF</sequence>
<dbReference type="InterPro" id="IPR021109">
    <property type="entry name" value="Peptidase_aspartic_dom_sf"/>
</dbReference>
<keyword evidence="6" id="KW-1185">Reference proteome</keyword>
<dbReference type="PANTHER" id="PTHR47966:SF51">
    <property type="entry name" value="BETA-SITE APP-CLEAVING ENZYME, ISOFORM A-RELATED"/>
    <property type="match status" value="1"/>
</dbReference>
<dbReference type="Gene3D" id="2.40.70.10">
    <property type="entry name" value="Acid Proteases"/>
    <property type="match status" value="2"/>
</dbReference>
<accession>A0ABR1KFR3</accession>
<feature type="compositionally biased region" description="Polar residues" evidence="2">
    <location>
        <begin position="32"/>
        <end position="48"/>
    </location>
</feature>
<reference evidence="5 6" key="1">
    <citation type="submission" date="2024-04" db="EMBL/GenBank/DDBJ databases">
        <title>Phyllosticta paracitricarpa is synonymous to the EU quarantine fungus P. citricarpa based on phylogenomic analyses.</title>
        <authorList>
            <consortium name="Lawrence Berkeley National Laboratory"/>
            <person name="Van Ingen-Buijs V.A."/>
            <person name="Van Westerhoven A.C."/>
            <person name="Haridas S."/>
            <person name="Skiadas P."/>
            <person name="Martin F."/>
            <person name="Groenewald J.Z."/>
            <person name="Crous P.W."/>
            <person name="Seidl M.F."/>
        </authorList>
    </citation>
    <scope>NUCLEOTIDE SEQUENCE [LARGE SCALE GENOMIC DNA]</scope>
    <source>
        <strain evidence="5 6">CBS 123371</strain>
    </source>
</reference>
<dbReference type="SUPFAM" id="SSF50630">
    <property type="entry name" value="Acid proteases"/>
    <property type="match status" value="1"/>
</dbReference>
<proteinExistence type="inferred from homology"/>
<evidence type="ECO:0000313" key="6">
    <source>
        <dbReference type="Proteomes" id="UP001363622"/>
    </source>
</evidence>
<feature type="chain" id="PRO_5046740439" evidence="3">
    <location>
        <begin position="18"/>
        <end position="400"/>
    </location>
</feature>
<dbReference type="PRINTS" id="PR00792">
    <property type="entry name" value="PEPSIN"/>
</dbReference>
<dbReference type="Proteomes" id="UP001363622">
    <property type="component" value="Unassembled WGS sequence"/>
</dbReference>
<feature type="region of interest" description="Disordered" evidence="2">
    <location>
        <begin position="98"/>
        <end position="127"/>
    </location>
</feature>
<evidence type="ECO:0000256" key="1">
    <source>
        <dbReference type="ARBA" id="ARBA00007447"/>
    </source>
</evidence>
<evidence type="ECO:0000256" key="3">
    <source>
        <dbReference type="SAM" id="SignalP"/>
    </source>
</evidence>
<evidence type="ECO:0000313" key="5">
    <source>
        <dbReference type="EMBL" id="KAK7513878.1"/>
    </source>
</evidence>
<dbReference type="EMBL" id="JBBPHU010000009">
    <property type="protein sequence ID" value="KAK7513878.1"/>
    <property type="molecule type" value="Genomic_DNA"/>
</dbReference>
<protein>
    <submittedName>
        <fullName evidence="5">Aspartic peptidase domain-containing protein</fullName>
    </submittedName>
</protein>
<keyword evidence="3" id="KW-0732">Signal</keyword>
<feature type="region of interest" description="Disordered" evidence="2">
    <location>
        <begin position="31"/>
        <end position="52"/>
    </location>
</feature>
<feature type="domain" description="Peptidase A1" evidence="4">
    <location>
        <begin position="65"/>
        <end position="395"/>
    </location>
</feature>
<feature type="signal peptide" evidence="3">
    <location>
        <begin position="1"/>
        <end position="17"/>
    </location>
</feature>
<evidence type="ECO:0000256" key="2">
    <source>
        <dbReference type="SAM" id="MobiDB-lite"/>
    </source>
</evidence>
<gene>
    <name evidence="5" type="ORF">IWZ03DRAFT_243726</name>
</gene>
<dbReference type="CDD" id="cd05471">
    <property type="entry name" value="pepsin_like"/>
    <property type="match status" value="1"/>
</dbReference>
<dbReference type="InterPro" id="IPR034164">
    <property type="entry name" value="Pepsin-like_dom"/>
</dbReference>
<organism evidence="5 6">
    <name type="scientific">Phyllosticta citriasiana</name>
    <dbReference type="NCBI Taxonomy" id="595635"/>
    <lineage>
        <taxon>Eukaryota</taxon>
        <taxon>Fungi</taxon>
        <taxon>Dikarya</taxon>
        <taxon>Ascomycota</taxon>
        <taxon>Pezizomycotina</taxon>
        <taxon>Dothideomycetes</taxon>
        <taxon>Dothideomycetes incertae sedis</taxon>
        <taxon>Botryosphaeriales</taxon>
        <taxon>Phyllostictaceae</taxon>
        <taxon>Phyllosticta</taxon>
    </lineage>
</organism>
<dbReference type="InterPro" id="IPR033121">
    <property type="entry name" value="PEPTIDASE_A1"/>
</dbReference>
<dbReference type="PANTHER" id="PTHR47966">
    <property type="entry name" value="BETA-SITE APP-CLEAVING ENZYME, ISOFORM A-RELATED"/>
    <property type="match status" value="1"/>
</dbReference>
<dbReference type="Pfam" id="PF00026">
    <property type="entry name" value="Asp"/>
    <property type="match status" value="1"/>
</dbReference>
<feature type="compositionally biased region" description="Basic and acidic residues" evidence="2">
    <location>
        <begin position="101"/>
        <end position="111"/>
    </location>
</feature>
<name>A0ABR1KFR3_9PEZI</name>
<dbReference type="PROSITE" id="PS51767">
    <property type="entry name" value="PEPTIDASE_A1"/>
    <property type="match status" value="1"/>
</dbReference>
<evidence type="ECO:0000259" key="4">
    <source>
        <dbReference type="PROSITE" id="PS51767"/>
    </source>
</evidence>